<dbReference type="NCBIfam" id="TIGR00048">
    <property type="entry name" value="rRNA_mod_RlmN"/>
    <property type="match status" value="1"/>
</dbReference>
<evidence type="ECO:0000256" key="11">
    <source>
        <dbReference type="ARBA" id="ARBA00023004"/>
    </source>
</evidence>
<dbReference type="InterPro" id="IPR040072">
    <property type="entry name" value="Methyltransferase_A"/>
</dbReference>
<evidence type="ECO:0000256" key="8">
    <source>
        <dbReference type="ARBA" id="ARBA00022691"/>
    </source>
</evidence>
<dbReference type="EMBL" id="MJUW02000082">
    <property type="protein sequence ID" value="OQD45582.1"/>
    <property type="molecule type" value="Genomic_DNA"/>
</dbReference>
<comment type="subcellular location">
    <subcellularLocation>
        <location evidence="1 14">Cytoplasm</location>
    </subcellularLocation>
</comment>
<dbReference type="GO" id="GO:0019843">
    <property type="term" value="F:rRNA binding"/>
    <property type="evidence" value="ECO:0007669"/>
    <property type="project" value="UniProtKB-UniRule"/>
</dbReference>
<keyword evidence="9 14" id="KW-0819">tRNA processing</keyword>
<dbReference type="PANTHER" id="PTHR30544">
    <property type="entry name" value="23S RRNA METHYLTRANSFERASE"/>
    <property type="match status" value="1"/>
</dbReference>
<keyword evidence="3 14" id="KW-0004">4Fe-4S</keyword>
<dbReference type="GO" id="GO:0000049">
    <property type="term" value="F:tRNA binding"/>
    <property type="evidence" value="ECO:0007669"/>
    <property type="project" value="UniProtKB-UniRule"/>
</dbReference>
<evidence type="ECO:0000256" key="2">
    <source>
        <dbReference type="ARBA" id="ARBA00007544"/>
    </source>
</evidence>
<evidence type="ECO:0000256" key="4">
    <source>
        <dbReference type="ARBA" id="ARBA00022490"/>
    </source>
</evidence>
<keyword evidence="11 14" id="KW-0408">Iron</keyword>
<dbReference type="SFLD" id="SFLDG01062">
    <property type="entry name" value="methyltransferase_(Class_A)"/>
    <property type="match status" value="1"/>
</dbReference>
<dbReference type="GO" id="GO:0005737">
    <property type="term" value="C:cytoplasm"/>
    <property type="evidence" value="ECO:0007669"/>
    <property type="project" value="UniProtKB-SubCell"/>
</dbReference>
<dbReference type="Gene3D" id="3.20.20.70">
    <property type="entry name" value="Aldolase class I"/>
    <property type="match status" value="1"/>
</dbReference>
<comment type="similarity">
    <text evidence="2 14">Belongs to the radical SAM superfamily. RlmN family.</text>
</comment>
<dbReference type="GO" id="GO:0070040">
    <property type="term" value="F:rRNA (adenine(2503)-C2-)-methyltransferase activity"/>
    <property type="evidence" value="ECO:0007669"/>
    <property type="project" value="UniProtKB-UniRule"/>
</dbReference>
<dbReference type="InterPro" id="IPR058240">
    <property type="entry name" value="rSAM_sf"/>
</dbReference>
<evidence type="ECO:0000259" key="15">
    <source>
        <dbReference type="PROSITE" id="PS51918"/>
    </source>
</evidence>
<keyword evidence="17" id="KW-1185">Reference proteome</keyword>
<evidence type="ECO:0000256" key="12">
    <source>
        <dbReference type="ARBA" id="ARBA00023014"/>
    </source>
</evidence>
<feature type="binding site" evidence="14">
    <location>
        <position position="115"/>
    </location>
    <ligand>
        <name>[4Fe-4S] cluster</name>
        <dbReference type="ChEBI" id="CHEBI:49883"/>
        <note>4Fe-4S-S-AdoMet</note>
    </ligand>
</feature>
<evidence type="ECO:0000256" key="5">
    <source>
        <dbReference type="ARBA" id="ARBA00022552"/>
    </source>
</evidence>
<dbReference type="PANTHER" id="PTHR30544:SF5">
    <property type="entry name" value="RADICAL SAM CORE DOMAIN-CONTAINING PROTEIN"/>
    <property type="match status" value="1"/>
</dbReference>
<keyword evidence="4 14" id="KW-0963">Cytoplasm</keyword>
<evidence type="ECO:0000256" key="10">
    <source>
        <dbReference type="ARBA" id="ARBA00022723"/>
    </source>
</evidence>
<evidence type="ECO:0000256" key="9">
    <source>
        <dbReference type="ARBA" id="ARBA00022694"/>
    </source>
</evidence>
<dbReference type="Pfam" id="PF04055">
    <property type="entry name" value="Radical_SAM"/>
    <property type="match status" value="1"/>
</dbReference>
<evidence type="ECO:0000256" key="14">
    <source>
        <dbReference type="HAMAP-Rule" id="MF_01849"/>
    </source>
</evidence>
<comment type="miscellaneous">
    <text evidence="14">Reaction proceeds by a ping-pong mechanism involving intermediate methylation of a conserved cysteine residue.</text>
</comment>
<feature type="domain" description="Radical SAM core" evidence="15">
    <location>
        <begin position="101"/>
        <end position="333"/>
    </location>
</feature>
<gene>
    <name evidence="14" type="primary">rlmN</name>
    <name evidence="16" type="ORF">BIY37_07705</name>
</gene>
<comment type="catalytic activity">
    <reaction evidence="14">
        <text>adenosine(37) in tRNA + 2 reduced [2Fe-2S]-[ferredoxin] + 2 S-adenosyl-L-methionine = 2-methyladenosine(37) in tRNA + 5'-deoxyadenosine + L-methionine + 2 oxidized [2Fe-2S]-[ferredoxin] + S-adenosyl-L-homocysteine</text>
        <dbReference type="Rhea" id="RHEA:43332"/>
        <dbReference type="Rhea" id="RHEA-COMP:10000"/>
        <dbReference type="Rhea" id="RHEA-COMP:10001"/>
        <dbReference type="Rhea" id="RHEA-COMP:10162"/>
        <dbReference type="Rhea" id="RHEA-COMP:10485"/>
        <dbReference type="ChEBI" id="CHEBI:17319"/>
        <dbReference type="ChEBI" id="CHEBI:33737"/>
        <dbReference type="ChEBI" id="CHEBI:33738"/>
        <dbReference type="ChEBI" id="CHEBI:57844"/>
        <dbReference type="ChEBI" id="CHEBI:57856"/>
        <dbReference type="ChEBI" id="CHEBI:59789"/>
        <dbReference type="ChEBI" id="CHEBI:74411"/>
        <dbReference type="ChEBI" id="CHEBI:74497"/>
        <dbReference type="EC" id="2.1.1.192"/>
    </reaction>
</comment>
<dbReference type="Proteomes" id="UP000242219">
    <property type="component" value="Unassembled WGS sequence"/>
</dbReference>
<dbReference type="SUPFAM" id="SSF102114">
    <property type="entry name" value="Radical SAM enzymes"/>
    <property type="match status" value="1"/>
</dbReference>
<evidence type="ECO:0000256" key="3">
    <source>
        <dbReference type="ARBA" id="ARBA00022485"/>
    </source>
</evidence>
<evidence type="ECO:0000256" key="13">
    <source>
        <dbReference type="ARBA" id="ARBA00023157"/>
    </source>
</evidence>
<reference evidence="16 17" key="1">
    <citation type="journal article" date="2016" name="Genome Announc.">
        <title>Draft Genome Sequence of the Anaerobic Ammonium-Oxidizing Bacterium 'Candidatus Brocadia sp. 40'.</title>
        <authorList>
            <person name="Ali M."/>
            <person name="Haroon M.F."/>
            <person name="Narita Y."/>
            <person name="Zhang L."/>
            <person name="Rangel Shaw D."/>
            <person name="Okabe S."/>
            <person name="Saikaly P.E."/>
        </authorList>
    </citation>
    <scope>NUCLEOTIDE SEQUENCE [LARGE SCALE GENOMIC DNA]</scope>
    <source>
        <strain evidence="16 17">40</strain>
    </source>
</reference>
<feature type="binding site" evidence="14">
    <location>
        <begin position="164"/>
        <end position="165"/>
    </location>
    <ligand>
        <name>S-adenosyl-L-methionine</name>
        <dbReference type="ChEBI" id="CHEBI:59789"/>
    </ligand>
</feature>
<dbReference type="InterPro" id="IPR013785">
    <property type="entry name" value="Aldolase_TIM"/>
</dbReference>
<name>A0A1V6LZI4_9BACT</name>
<dbReference type="PIRSF" id="PIRSF006004">
    <property type="entry name" value="CHP00048"/>
    <property type="match status" value="1"/>
</dbReference>
<dbReference type="Pfam" id="PF21016">
    <property type="entry name" value="RlmN_N"/>
    <property type="match status" value="1"/>
</dbReference>
<proteinExistence type="inferred from homology"/>
<keyword evidence="12 14" id="KW-0411">Iron-sulfur</keyword>
<keyword evidence="6 14" id="KW-0489">Methyltransferase</keyword>
<dbReference type="InterPro" id="IPR004383">
    <property type="entry name" value="rRNA_lsu_MTrfase_RlmN/Cfr"/>
</dbReference>
<feature type="binding site" evidence="14">
    <location>
        <position position="196"/>
    </location>
    <ligand>
        <name>S-adenosyl-L-methionine</name>
        <dbReference type="ChEBI" id="CHEBI:59789"/>
    </ligand>
</feature>
<dbReference type="InterPro" id="IPR007197">
    <property type="entry name" value="rSAM"/>
</dbReference>
<sequence length="365" mass="40485">MEKTENHSITDMSLAEITALCNNLGEPAYRAKQILSWVYEKGATIFDQMTNLSKNFQKQLAEQCQVLQTRVDSVTQTGYDTEKLLIHLYDGNIIECVLLREGKRITACVSTQVGCAMACQFCASGLLGLKRNLTAGEIVEQILHVKNHLLSGEHLTNVVFMGIGEPLANYDNVVKSVRIMNAEWGLGIGARHITISTVGIVDGIRRLAQERLKINLAISLHASDDITRSKIIPMNKNTGIKNLIAAAWEYFEITGRDVSFEYILINGINASKQDAESLAQLLKGMQCNINVLPVNPVEEFHWRPPSEGAIEIFCNILQKHGLVVTIRKKKGNHINAACGQLRLQKEKFHGKGGDILLNKLVGKNK</sequence>
<feature type="binding site" evidence="14">
    <location>
        <position position="122"/>
    </location>
    <ligand>
        <name>[4Fe-4S] cluster</name>
        <dbReference type="ChEBI" id="CHEBI:49883"/>
        <note>4Fe-4S-S-AdoMet</note>
    </ligand>
</feature>
<comment type="catalytic activity">
    <reaction evidence="14">
        <text>adenosine(2503) in 23S rRNA + 2 reduced [2Fe-2S]-[ferredoxin] + 2 S-adenosyl-L-methionine = 2-methyladenosine(2503) in 23S rRNA + 5'-deoxyadenosine + L-methionine + 2 oxidized [2Fe-2S]-[ferredoxin] + S-adenosyl-L-homocysteine</text>
        <dbReference type="Rhea" id="RHEA:42916"/>
        <dbReference type="Rhea" id="RHEA-COMP:10000"/>
        <dbReference type="Rhea" id="RHEA-COMP:10001"/>
        <dbReference type="Rhea" id="RHEA-COMP:10152"/>
        <dbReference type="Rhea" id="RHEA-COMP:10282"/>
        <dbReference type="ChEBI" id="CHEBI:17319"/>
        <dbReference type="ChEBI" id="CHEBI:33737"/>
        <dbReference type="ChEBI" id="CHEBI:33738"/>
        <dbReference type="ChEBI" id="CHEBI:57844"/>
        <dbReference type="ChEBI" id="CHEBI:57856"/>
        <dbReference type="ChEBI" id="CHEBI:59789"/>
        <dbReference type="ChEBI" id="CHEBI:74411"/>
        <dbReference type="ChEBI" id="CHEBI:74497"/>
        <dbReference type="EC" id="2.1.1.192"/>
    </reaction>
</comment>
<protein>
    <recommendedName>
        <fullName evidence="14">Probable dual-specificity RNA methyltransferase RlmN</fullName>
        <ecNumber evidence="14">2.1.1.192</ecNumber>
    </recommendedName>
    <alternativeName>
        <fullName evidence="14">23S rRNA (adenine(2503)-C(2))-methyltransferase</fullName>
    </alternativeName>
    <alternativeName>
        <fullName evidence="14">23S rRNA m2A2503 methyltransferase</fullName>
    </alternativeName>
    <alternativeName>
        <fullName evidence="14">Ribosomal RNA large subunit methyltransferase N</fullName>
    </alternativeName>
    <alternativeName>
        <fullName evidence="14">tRNA (adenine(37)-C(2))-methyltransferase</fullName>
    </alternativeName>
    <alternativeName>
        <fullName evidence="14">tRNA m2A37 methyltransferase</fullName>
    </alternativeName>
</protein>
<dbReference type="RefSeq" id="WP_070067240.1">
    <property type="nucleotide sequence ID" value="NZ_MJUW02000082.1"/>
</dbReference>
<dbReference type="SFLD" id="SFLDS00029">
    <property type="entry name" value="Radical_SAM"/>
    <property type="match status" value="1"/>
</dbReference>
<dbReference type="GO" id="GO:0030488">
    <property type="term" value="P:tRNA methylation"/>
    <property type="evidence" value="ECO:0007669"/>
    <property type="project" value="UniProtKB-UniRule"/>
</dbReference>
<feature type="binding site" evidence="14">
    <location>
        <position position="295"/>
    </location>
    <ligand>
        <name>S-adenosyl-L-methionine</name>
        <dbReference type="ChEBI" id="CHEBI:59789"/>
    </ligand>
</feature>
<comment type="caution">
    <text evidence="16">The sequence shown here is derived from an EMBL/GenBank/DDBJ whole genome shotgun (WGS) entry which is preliminary data.</text>
</comment>
<keyword evidence="10 14" id="KW-0479">Metal-binding</keyword>
<comment type="caution">
    <text evidence="14">Lacks conserved residue(s) required for the propagation of feature annotation.</text>
</comment>
<dbReference type="HAMAP" id="MF_01849">
    <property type="entry name" value="RNA_methyltr_RlmN"/>
    <property type="match status" value="1"/>
</dbReference>
<dbReference type="Gene3D" id="1.10.150.530">
    <property type="match status" value="1"/>
</dbReference>
<keyword evidence="5 14" id="KW-0698">rRNA processing</keyword>
<dbReference type="CDD" id="cd01335">
    <property type="entry name" value="Radical_SAM"/>
    <property type="match status" value="1"/>
</dbReference>
<keyword evidence="7 14" id="KW-0808">Transferase</keyword>
<feature type="active site" description="S-methylcysteine intermediate" evidence="14">
    <location>
        <position position="338"/>
    </location>
</feature>
<dbReference type="GO" id="GO:0070475">
    <property type="term" value="P:rRNA base methylation"/>
    <property type="evidence" value="ECO:0007669"/>
    <property type="project" value="UniProtKB-UniRule"/>
</dbReference>
<dbReference type="EC" id="2.1.1.192" evidence="14"/>
<dbReference type="GO" id="GO:0051539">
    <property type="term" value="F:4 iron, 4 sulfur cluster binding"/>
    <property type="evidence" value="ECO:0007669"/>
    <property type="project" value="UniProtKB-UniRule"/>
</dbReference>
<dbReference type="AlphaFoldDB" id="A0A1V6LZI4"/>
<dbReference type="SFLD" id="SFLDF00275">
    <property type="entry name" value="adenosine_C2_methyltransferase"/>
    <property type="match status" value="1"/>
</dbReference>
<evidence type="ECO:0000256" key="6">
    <source>
        <dbReference type="ARBA" id="ARBA00022603"/>
    </source>
</evidence>
<organism evidence="16 17">
    <name type="scientific">Candidatus Brocadia sapporoensis</name>
    <dbReference type="NCBI Taxonomy" id="392547"/>
    <lineage>
        <taxon>Bacteria</taxon>
        <taxon>Pseudomonadati</taxon>
        <taxon>Planctomycetota</taxon>
        <taxon>Candidatus Brocadiia</taxon>
        <taxon>Candidatus Brocadiales</taxon>
        <taxon>Candidatus Brocadiaceae</taxon>
        <taxon>Candidatus Brocadia</taxon>
    </lineage>
</organism>
<dbReference type="InterPro" id="IPR027492">
    <property type="entry name" value="RNA_MTrfase_RlmN"/>
</dbReference>
<evidence type="ECO:0000256" key="7">
    <source>
        <dbReference type="ARBA" id="ARBA00022679"/>
    </source>
</evidence>
<dbReference type="GO" id="GO:0046872">
    <property type="term" value="F:metal ion binding"/>
    <property type="evidence" value="ECO:0007669"/>
    <property type="project" value="UniProtKB-KW"/>
</dbReference>
<evidence type="ECO:0000313" key="16">
    <source>
        <dbReference type="EMBL" id="OQD45582.1"/>
    </source>
</evidence>
<comment type="cofactor">
    <cofactor evidence="14">
        <name>[4Fe-4S] cluster</name>
        <dbReference type="ChEBI" id="CHEBI:49883"/>
    </cofactor>
    <text evidence="14">Binds 1 [4Fe-4S] cluster. The cluster is coordinated with 3 cysteines and an exchangeable S-adenosyl-L-methionine.</text>
</comment>
<feature type="binding site" evidence="14">
    <location>
        <position position="119"/>
    </location>
    <ligand>
        <name>[4Fe-4S] cluster</name>
        <dbReference type="ChEBI" id="CHEBI:49883"/>
        <note>4Fe-4S-S-AdoMet</note>
    </ligand>
</feature>
<accession>A0A1V6LZI4</accession>
<keyword evidence="13 14" id="KW-1015">Disulfide bond</keyword>
<dbReference type="FunFam" id="3.20.20.70:FF:000014">
    <property type="entry name" value="Probable dual-specificity RNA methyltransferase RlmN"/>
    <property type="match status" value="1"/>
</dbReference>
<dbReference type="InterPro" id="IPR048641">
    <property type="entry name" value="RlmN_N"/>
</dbReference>
<dbReference type="GO" id="GO:0002935">
    <property type="term" value="F:tRNA (adenine(37)-C2)-methyltransferase activity"/>
    <property type="evidence" value="ECO:0007669"/>
    <property type="project" value="UniProtKB-UniRule"/>
</dbReference>
<dbReference type="SMART" id="SM00729">
    <property type="entry name" value="Elp3"/>
    <property type="match status" value="1"/>
</dbReference>
<feature type="binding site" evidence="14">
    <location>
        <begin position="219"/>
        <end position="221"/>
    </location>
    <ligand>
        <name>S-adenosyl-L-methionine</name>
        <dbReference type="ChEBI" id="CHEBI:59789"/>
    </ligand>
</feature>
<evidence type="ECO:0000256" key="1">
    <source>
        <dbReference type="ARBA" id="ARBA00004496"/>
    </source>
</evidence>
<dbReference type="InterPro" id="IPR006638">
    <property type="entry name" value="Elp3/MiaA/NifB-like_rSAM"/>
</dbReference>
<comment type="function">
    <text evidence="14">Specifically methylates position 2 of adenine 2503 in 23S rRNA and position 2 of adenine 37 in tRNAs.</text>
</comment>
<feature type="active site" description="Proton acceptor" evidence="14">
    <location>
        <position position="95"/>
    </location>
</feature>
<dbReference type="PROSITE" id="PS51918">
    <property type="entry name" value="RADICAL_SAM"/>
    <property type="match status" value="1"/>
</dbReference>
<evidence type="ECO:0000313" key="17">
    <source>
        <dbReference type="Proteomes" id="UP000242219"/>
    </source>
</evidence>
<keyword evidence="8 14" id="KW-0949">S-adenosyl-L-methionine</keyword>